<reference evidence="1 2" key="1">
    <citation type="submission" date="2019-07" db="EMBL/GenBank/DDBJ databases">
        <title>Criibacterium bergeronii gen. nov., sp. nov. isolated from human clinical samples.</title>
        <authorList>
            <person name="Maheux A.F."/>
            <person name="Boudreau D.K."/>
            <person name="Berube E."/>
            <person name="Brodeur S."/>
            <person name="Bernard K.A."/>
            <person name="Abed J.Y."/>
            <person name="Ducrey E."/>
            <person name="Guay E.F."/>
            <person name="Raymond F."/>
            <person name="Corbeil J."/>
            <person name="Domingo M.-C."/>
            <person name="Roy P.H."/>
            <person name="Boissinot M."/>
            <person name="Tocheva E.I."/>
            <person name="Omar R.F."/>
        </authorList>
    </citation>
    <scope>NUCLEOTIDE SEQUENCE [LARGE SCALE GENOMIC DNA]</scope>
    <source>
        <strain evidence="1 2">CCRI-24246</strain>
    </source>
</reference>
<gene>
    <name evidence="1" type="ORF">FL857_05870</name>
</gene>
<protein>
    <submittedName>
        <fullName evidence="1">Uncharacterized protein</fullName>
    </submittedName>
</protein>
<accession>A0A552V6Y5</accession>
<dbReference type="RefSeq" id="WP_144398141.1">
    <property type="nucleotide sequence ID" value="NZ_VJXW01000007.1"/>
</dbReference>
<evidence type="ECO:0000313" key="2">
    <source>
        <dbReference type="Proteomes" id="UP000319424"/>
    </source>
</evidence>
<sequence length="572" mass="63149">MSKYYFDVYSVVKKPVYADVVASTDDHVKPVYAGYLGYTFDNTTGVYTLTNYRDFGDNMNDNIEVDANYRTIGVKSSTIYEESYYRDEMVEYCNISVRHGDEGRYITSTYKRHKAQQQGTRSERGTYQYRTTGSYNQYPANGISGSYWYVRGGIANSSPTISGSATEIGSITTDFDIDYIVQDADGDSCTVTITLDSTTLVSNQAVTLGRQYTQRINISDLSLSSHTITVTAKDTSGATTNRAYTFTKTNAAPVISGYDEDLGEKSKPFSVKFTVTDSDKNPINVKIDLDGTQLSNQDNAQDIELTASVTSEQLKAMEIGSKHTLTIKADDSAGGISYRRYTFIKANIAPIISGADTNLGDLKIAPKVTYSVLDQEGDGIEVKKELIFPNNKIIVLQDWTKVLPEQINQETTVDLGTYKANDTQLWNTLPYVKTKVDGSVDVIPYKLVISARDEKNISNPSQRIYSFGRVSDGLQVIVKLKDTADIQPKKIIAVADGQIKENAILKVEATNNYNDAAPVWEDITELSKKGRAHTFANTTKIAATWFIAVKVTIDNDKATASSVIRGLKGGFE</sequence>
<organism evidence="1 2">
    <name type="scientific">Criibacterium bergeronii</name>
    <dbReference type="NCBI Taxonomy" id="1871336"/>
    <lineage>
        <taxon>Bacteria</taxon>
        <taxon>Bacillati</taxon>
        <taxon>Bacillota</taxon>
        <taxon>Clostridia</taxon>
        <taxon>Peptostreptococcales</taxon>
        <taxon>Filifactoraceae</taxon>
        <taxon>Criibacterium</taxon>
    </lineage>
</organism>
<dbReference type="AlphaFoldDB" id="A0A552V6Y5"/>
<proteinExistence type="predicted"/>
<dbReference type="OrthoDB" id="7820733at2"/>
<name>A0A552V6Y5_9FIRM</name>
<dbReference type="EMBL" id="VJXW01000007">
    <property type="protein sequence ID" value="TRW26212.1"/>
    <property type="molecule type" value="Genomic_DNA"/>
</dbReference>
<comment type="caution">
    <text evidence="1">The sequence shown here is derived from an EMBL/GenBank/DDBJ whole genome shotgun (WGS) entry which is preliminary data.</text>
</comment>
<dbReference type="Proteomes" id="UP000319424">
    <property type="component" value="Unassembled WGS sequence"/>
</dbReference>
<evidence type="ECO:0000313" key="1">
    <source>
        <dbReference type="EMBL" id="TRW26212.1"/>
    </source>
</evidence>